<dbReference type="GO" id="GO:0006749">
    <property type="term" value="P:glutathione metabolic process"/>
    <property type="evidence" value="ECO:0007669"/>
    <property type="project" value="InterPro"/>
</dbReference>
<dbReference type="AlphaFoldDB" id="A0A814KI62"/>
<dbReference type="InterPro" id="IPR051682">
    <property type="entry name" value="Mito_Persulfide_Diox"/>
</dbReference>
<evidence type="ECO:0000256" key="4">
    <source>
        <dbReference type="ARBA" id="ARBA00022723"/>
    </source>
</evidence>
<reference evidence="17" key="1">
    <citation type="submission" date="2021-02" db="EMBL/GenBank/DDBJ databases">
        <authorList>
            <person name="Nowell W R."/>
        </authorList>
    </citation>
    <scope>NUCLEOTIDE SEQUENCE</scope>
    <source>
        <strain evidence="17">Ploen Becks lab</strain>
    </source>
</reference>
<evidence type="ECO:0000313" key="17">
    <source>
        <dbReference type="EMBL" id="CAF1052789.1"/>
    </source>
</evidence>
<comment type="caution">
    <text evidence="17">The sequence shown here is derived from an EMBL/GenBank/DDBJ whole genome shotgun (WGS) entry which is preliminary data.</text>
</comment>
<keyword evidence="10" id="KW-0496">Mitochondrion</keyword>
<comment type="catalytic activity">
    <reaction evidence="11">
        <text>S-sulfanylglutathione + O2 + H2O = sulfite + glutathione + 2 H(+)</text>
        <dbReference type="Rhea" id="RHEA:12981"/>
        <dbReference type="ChEBI" id="CHEBI:15377"/>
        <dbReference type="ChEBI" id="CHEBI:15378"/>
        <dbReference type="ChEBI" id="CHEBI:15379"/>
        <dbReference type="ChEBI" id="CHEBI:17359"/>
        <dbReference type="ChEBI" id="CHEBI:57925"/>
        <dbReference type="ChEBI" id="CHEBI:58905"/>
        <dbReference type="EC" id="1.13.11.18"/>
    </reaction>
</comment>
<dbReference type="EC" id="1.13.11.18" evidence="13"/>
<evidence type="ECO:0000256" key="9">
    <source>
        <dbReference type="ARBA" id="ARBA00023004"/>
    </source>
</evidence>
<dbReference type="Gene3D" id="3.60.15.10">
    <property type="entry name" value="Ribonuclease Z/Hydroxyacylglutathione hydrolase-like"/>
    <property type="match status" value="1"/>
</dbReference>
<evidence type="ECO:0000256" key="11">
    <source>
        <dbReference type="ARBA" id="ARBA00050990"/>
    </source>
</evidence>
<keyword evidence="6" id="KW-0223">Dioxygenase</keyword>
<evidence type="ECO:0000256" key="10">
    <source>
        <dbReference type="ARBA" id="ARBA00023128"/>
    </source>
</evidence>
<evidence type="ECO:0000256" key="14">
    <source>
        <dbReference type="ARBA" id="ARBA00067300"/>
    </source>
</evidence>
<comment type="similarity">
    <text evidence="3">Belongs to the metallo-beta-lactamase superfamily. Glyoxalase II family.</text>
</comment>
<feature type="domain" description="Metallo-beta-lactamase" evidence="16">
    <location>
        <begin position="12"/>
        <end position="172"/>
    </location>
</feature>
<evidence type="ECO:0000256" key="2">
    <source>
        <dbReference type="ARBA" id="ARBA00004173"/>
    </source>
</evidence>
<evidence type="ECO:0000256" key="8">
    <source>
        <dbReference type="ARBA" id="ARBA00023002"/>
    </source>
</evidence>
<keyword evidence="8" id="KW-0560">Oxidoreductase</keyword>
<dbReference type="GO" id="GO:0005739">
    <property type="term" value="C:mitochondrion"/>
    <property type="evidence" value="ECO:0007669"/>
    <property type="project" value="UniProtKB-SubCell"/>
</dbReference>
<name>A0A814KI62_9BILA</name>
<dbReference type="InterPro" id="IPR044528">
    <property type="entry name" value="POD-like_MBL-fold"/>
</dbReference>
<dbReference type="Proteomes" id="UP000663879">
    <property type="component" value="Unassembled WGS sequence"/>
</dbReference>
<gene>
    <name evidence="17" type="ORF">OXX778_LOCUS18909</name>
</gene>
<comment type="cofactor">
    <cofactor evidence="1">
        <name>Fe(2+)</name>
        <dbReference type="ChEBI" id="CHEBI:29033"/>
    </cofactor>
</comment>
<dbReference type="InterPro" id="IPR036866">
    <property type="entry name" value="RibonucZ/Hydroxyglut_hydro"/>
</dbReference>
<keyword evidence="4" id="KW-0479">Metal-binding</keyword>
<evidence type="ECO:0000256" key="12">
    <source>
        <dbReference type="ARBA" id="ARBA00065219"/>
    </source>
</evidence>
<organism evidence="17 18">
    <name type="scientific">Brachionus calyciflorus</name>
    <dbReference type="NCBI Taxonomy" id="104777"/>
    <lineage>
        <taxon>Eukaryota</taxon>
        <taxon>Metazoa</taxon>
        <taxon>Spiralia</taxon>
        <taxon>Gnathifera</taxon>
        <taxon>Rotifera</taxon>
        <taxon>Eurotatoria</taxon>
        <taxon>Monogononta</taxon>
        <taxon>Pseudotrocha</taxon>
        <taxon>Ploima</taxon>
        <taxon>Brachionidae</taxon>
        <taxon>Brachionus</taxon>
    </lineage>
</organism>
<dbReference type="SMART" id="SM00849">
    <property type="entry name" value="Lactamase_B"/>
    <property type="match status" value="1"/>
</dbReference>
<dbReference type="GO" id="GO:0070813">
    <property type="term" value="P:hydrogen sulfide metabolic process"/>
    <property type="evidence" value="ECO:0007669"/>
    <property type="project" value="TreeGrafter"/>
</dbReference>
<dbReference type="InterPro" id="IPR001279">
    <property type="entry name" value="Metallo-B-lactamas"/>
</dbReference>
<proteinExistence type="inferred from homology"/>
<keyword evidence="18" id="KW-1185">Reference proteome</keyword>
<dbReference type="EMBL" id="CAJNOC010005452">
    <property type="protein sequence ID" value="CAF1052789.1"/>
    <property type="molecule type" value="Genomic_DNA"/>
</dbReference>
<comment type="subcellular location">
    <subcellularLocation>
        <location evidence="2">Mitochondrion</location>
    </subcellularLocation>
</comment>
<comment type="subunit">
    <text evidence="12">Homodimer. Monomer. Interacts with TST. May interact with RELA.</text>
</comment>
<accession>A0A814KI62</accession>
<protein>
    <recommendedName>
        <fullName evidence="14">Persulfide dioxygenase ETHE1, mitochondrial</fullName>
        <ecNumber evidence="13">1.13.11.18</ecNumber>
    </recommendedName>
    <alternativeName>
        <fullName evidence="15">Sulfur dioxygenase ETHE1</fullName>
    </alternativeName>
</protein>
<dbReference type="FunFam" id="3.60.15.10:FF:000013">
    <property type="entry name" value="Persulfide dioxygenase ETHE1, mitochondrial"/>
    <property type="match status" value="1"/>
</dbReference>
<evidence type="ECO:0000259" key="16">
    <source>
        <dbReference type="SMART" id="SM00849"/>
    </source>
</evidence>
<evidence type="ECO:0000256" key="15">
    <source>
        <dbReference type="ARBA" id="ARBA00077964"/>
    </source>
</evidence>
<evidence type="ECO:0000256" key="13">
    <source>
        <dbReference type="ARBA" id="ARBA00066686"/>
    </source>
</evidence>
<evidence type="ECO:0000256" key="7">
    <source>
        <dbReference type="ARBA" id="ARBA00022990"/>
    </source>
</evidence>
<dbReference type="GO" id="GO:0046872">
    <property type="term" value="F:metal ion binding"/>
    <property type="evidence" value="ECO:0007669"/>
    <property type="project" value="UniProtKB-KW"/>
</dbReference>
<dbReference type="CDD" id="cd07724">
    <property type="entry name" value="POD-like_MBL-fold"/>
    <property type="match status" value="1"/>
</dbReference>
<dbReference type="Pfam" id="PF00753">
    <property type="entry name" value="Lactamase_B"/>
    <property type="match status" value="2"/>
</dbReference>
<evidence type="ECO:0000313" key="18">
    <source>
        <dbReference type="Proteomes" id="UP000663879"/>
    </source>
</evidence>
<evidence type="ECO:0000256" key="3">
    <source>
        <dbReference type="ARBA" id="ARBA00006759"/>
    </source>
</evidence>
<dbReference type="SUPFAM" id="SSF56281">
    <property type="entry name" value="Metallo-hydrolase/oxidoreductase"/>
    <property type="match status" value="1"/>
</dbReference>
<evidence type="ECO:0000256" key="5">
    <source>
        <dbReference type="ARBA" id="ARBA00022946"/>
    </source>
</evidence>
<evidence type="ECO:0000256" key="6">
    <source>
        <dbReference type="ARBA" id="ARBA00022964"/>
    </source>
</evidence>
<dbReference type="PANTHER" id="PTHR43084">
    <property type="entry name" value="PERSULFIDE DIOXYGENASE ETHE1"/>
    <property type="match status" value="1"/>
</dbReference>
<evidence type="ECO:0000256" key="1">
    <source>
        <dbReference type="ARBA" id="ARBA00001954"/>
    </source>
</evidence>
<keyword evidence="7" id="KW-0007">Acetylation</keyword>
<keyword evidence="5" id="KW-0809">Transit peptide</keyword>
<dbReference type="GO" id="GO:0050313">
    <property type="term" value="F:sulfur dioxygenase activity"/>
    <property type="evidence" value="ECO:0007669"/>
    <property type="project" value="UniProtKB-EC"/>
</dbReference>
<keyword evidence="9" id="KW-0408">Iron</keyword>
<dbReference type="OrthoDB" id="449487at2759"/>
<sequence length="228" mass="25254">MIFRQLFEKTSSTYTYILADANTKDAIIIDPVIETVDRDFKVINDLGLKLKYAINTHVHADHVTGSGLLKQKIPGCKSVICDPNAKADIHINEGDKLNFGIKKIEFLSTPGHTNGCVSIVCHSAKSIFTGDALLIRGCGRTDFQQGNPGLLYDSIHTKVFTLPNDYIVFPAHDYTGQTNSSIGEEKKYNPRLSKSKEEFIQIMNNLNLPYPAQIDRALPANLVCGVQE</sequence>
<dbReference type="PANTHER" id="PTHR43084:SF1">
    <property type="entry name" value="PERSULFIDE DIOXYGENASE ETHE1, MITOCHONDRIAL"/>
    <property type="match status" value="1"/>
</dbReference>